<proteinExistence type="predicted"/>
<gene>
    <name evidence="2" type="ORF">FC794_07720</name>
</gene>
<evidence type="ECO:0000313" key="3">
    <source>
        <dbReference type="Proteomes" id="UP000478995"/>
    </source>
</evidence>
<feature type="domain" description="C2185-like N-terminal" evidence="1">
    <location>
        <begin position="1"/>
        <end position="86"/>
    </location>
</feature>
<organism evidence="2 3">
    <name type="scientific">Clostridium botulinum</name>
    <dbReference type="NCBI Taxonomy" id="1491"/>
    <lineage>
        <taxon>Bacteria</taxon>
        <taxon>Bacillati</taxon>
        <taxon>Bacillota</taxon>
        <taxon>Clostridia</taxon>
        <taxon>Eubacteriales</taxon>
        <taxon>Clostridiaceae</taxon>
        <taxon>Clostridium</taxon>
    </lineage>
</organism>
<comment type="caution">
    <text evidence="2">The sequence shown here is derived from an EMBL/GenBank/DDBJ whole genome shotgun (WGS) entry which is preliminary data.</text>
</comment>
<dbReference type="Gene3D" id="3.40.50.720">
    <property type="entry name" value="NAD(P)-binding Rossmann-like Domain"/>
    <property type="match status" value="1"/>
</dbReference>
<dbReference type="InterPro" id="IPR036514">
    <property type="entry name" value="SGNH_hydro_sf"/>
</dbReference>
<dbReference type="RefSeq" id="WP_012705762.1">
    <property type="nucleotide sequence ID" value="NZ_CP013847.1"/>
</dbReference>
<dbReference type="Gene3D" id="3.40.50.1110">
    <property type="entry name" value="SGNH hydrolase"/>
    <property type="match status" value="1"/>
</dbReference>
<dbReference type="SUPFAM" id="SSF52266">
    <property type="entry name" value="SGNH hydrolase"/>
    <property type="match status" value="1"/>
</dbReference>
<evidence type="ECO:0000259" key="1">
    <source>
        <dbReference type="Pfam" id="PF22674"/>
    </source>
</evidence>
<dbReference type="Proteomes" id="UP000478995">
    <property type="component" value="Unassembled WGS sequence"/>
</dbReference>
<protein>
    <submittedName>
        <fullName evidence="2">Chemotaxis protein</fullName>
    </submittedName>
</protein>
<dbReference type="InterPro" id="IPR054601">
    <property type="entry name" value="C2185-like_N"/>
</dbReference>
<dbReference type="Pfam" id="PF22674">
    <property type="entry name" value="C2185-like_N"/>
    <property type="match status" value="1"/>
</dbReference>
<dbReference type="InterPro" id="IPR029063">
    <property type="entry name" value="SAM-dependent_MTases_sf"/>
</dbReference>
<dbReference type="SUPFAM" id="SSF53335">
    <property type="entry name" value="S-adenosyl-L-methionine-dependent methyltransferases"/>
    <property type="match status" value="1"/>
</dbReference>
<reference evidence="2 3" key="1">
    <citation type="submission" date="2019-04" db="EMBL/GenBank/DDBJ databases">
        <title>Genome sequencing of Clostridium botulinum Groups I-IV and Clostridium butyricum.</title>
        <authorList>
            <person name="Brunt J."/>
            <person name="Van Vliet A.H.M."/>
            <person name="Stringer S.C."/>
            <person name="Carter A.T."/>
            <person name="Peck M.W."/>
        </authorList>
    </citation>
    <scope>NUCLEOTIDE SEQUENCE [LARGE SCALE GENOMIC DNA]</scope>
    <source>
        <strain evidence="2 3">IFR 18/037</strain>
    </source>
</reference>
<accession>A0A6B3X6Q9</accession>
<name>A0A6B3X6Q9_CLOBO</name>
<sequence length="368" mass="43944">MYNVLIFGTGTGCNFLMNALDINKINILAYLDNDSSKWGRFFREKEIISPSGMNSYIYDYIIIGSQYNESIYNQLLNMKVDKSKILQFYKFYDMLCNPVKACIDYYSIRAEEVEAIITGISYARSGVIYNNLYKKAHNFAMYSQDLFYDSKISKHILEKYKNNNIKYAIMGFAYYSFQYDMSLSSMKNRVVLYYDILKDKHNYKEISIEQCEDQYNINKKISDKILKKNENNNYNFSWIMPSLDNYDIEKRIILGGNQAKIDCNKNYPKTVEENKEIFKNYLNLLRDNNIKPIVVVFPASKYYTKYFSKRIEDEFHFIINEFKKKYDFQYIDYFRSDLFEDDDFTDVSHLNTKGAEKFTQILNEEIQW</sequence>
<evidence type="ECO:0000313" key="2">
    <source>
        <dbReference type="EMBL" id="NFG16677.1"/>
    </source>
</evidence>
<dbReference type="EMBL" id="SWOY01000002">
    <property type="protein sequence ID" value="NFG16677.1"/>
    <property type="molecule type" value="Genomic_DNA"/>
</dbReference>
<dbReference type="AlphaFoldDB" id="A0A6B3X6Q9"/>